<evidence type="ECO:0000256" key="4">
    <source>
        <dbReference type="ARBA" id="ARBA00023125"/>
    </source>
</evidence>
<dbReference type="InterPro" id="IPR017956">
    <property type="entry name" value="AT_hook_DNA-bd_motif"/>
</dbReference>
<dbReference type="PANTHER" id="PTHR11467:SF162">
    <property type="entry name" value="HMG-Y-RELATED PROTEIN A"/>
    <property type="match status" value="1"/>
</dbReference>
<comment type="caution">
    <text evidence="8">The sequence shown here is derived from an EMBL/GenBank/DDBJ whole genome shotgun (WGS) entry which is preliminary data.</text>
</comment>
<dbReference type="PROSITE" id="PS51504">
    <property type="entry name" value="H15"/>
    <property type="match status" value="1"/>
</dbReference>
<dbReference type="Pfam" id="PF00538">
    <property type="entry name" value="Linker_histone"/>
    <property type="match status" value="1"/>
</dbReference>
<organism evidence="8 9">
    <name type="scientific">Coptis chinensis</name>
    <dbReference type="NCBI Taxonomy" id="261450"/>
    <lineage>
        <taxon>Eukaryota</taxon>
        <taxon>Viridiplantae</taxon>
        <taxon>Streptophyta</taxon>
        <taxon>Embryophyta</taxon>
        <taxon>Tracheophyta</taxon>
        <taxon>Spermatophyta</taxon>
        <taxon>Magnoliopsida</taxon>
        <taxon>Ranunculales</taxon>
        <taxon>Ranunculaceae</taxon>
        <taxon>Coptidoideae</taxon>
        <taxon>Coptis</taxon>
    </lineage>
</organism>
<sequence length="188" mass="20012">MATEEVNKPPSLPPYSEMIFAAIDSLNDKNGSNRSAISTYIESTYGDLPEAHFNIMTEHLNKLKDSGEVVFLKNNYMRPNPNAPPKRGRGRPPKPKTGSSSSSSTPPADAYTGPPRARGRPPKPKDPLSVAAAPMKAAAAAGRGRGRPPKKESGDEETMITTTTVSAVTGPPRARGRPPKAKTEVPVV</sequence>
<dbReference type="GO" id="GO:0003690">
    <property type="term" value="F:double-stranded DNA binding"/>
    <property type="evidence" value="ECO:0007669"/>
    <property type="project" value="TreeGrafter"/>
</dbReference>
<dbReference type="SMART" id="SM00384">
    <property type="entry name" value="AT_hook"/>
    <property type="match status" value="4"/>
</dbReference>
<feature type="compositionally biased region" description="Low complexity" evidence="6">
    <location>
        <begin position="96"/>
        <end position="107"/>
    </location>
</feature>
<dbReference type="Pfam" id="PF02178">
    <property type="entry name" value="AT_hook"/>
    <property type="match status" value="4"/>
</dbReference>
<dbReference type="Gene3D" id="1.10.10.10">
    <property type="entry name" value="Winged helix-like DNA-binding domain superfamily/Winged helix DNA-binding domain"/>
    <property type="match status" value="1"/>
</dbReference>
<dbReference type="InterPro" id="IPR036388">
    <property type="entry name" value="WH-like_DNA-bd_sf"/>
</dbReference>
<dbReference type="GO" id="GO:0000786">
    <property type="term" value="C:nucleosome"/>
    <property type="evidence" value="ECO:0007669"/>
    <property type="project" value="InterPro"/>
</dbReference>
<dbReference type="GO" id="GO:0045910">
    <property type="term" value="P:negative regulation of DNA recombination"/>
    <property type="evidence" value="ECO:0007669"/>
    <property type="project" value="TreeGrafter"/>
</dbReference>
<gene>
    <name evidence="8" type="ORF">IFM89_039728</name>
</gene>
<feature type="compositionally biased region" description="Low complexity" evidence="6">
    <location>
        <begin position="159"/>
        <end position="173"/>
    </location>
</feature>
<dbReference type="GO" id="GO:0006334">
    <property type="term" value="P:nucleosome assembly"/>
    <property type="evidence" value="ECO:0007669"/>
    <property type="project" value="InterPro"/>
</dbReference>
<keyword evidence="3" id="KW-0677">Repeat</keyword>
<evidence type="ECO:0000256" key="2">
    <source>
        <dbReference type="ARBA" id="ARBA00004286"/>
    </source>
</evidence>
<dbReference type="GO" id="GO:0005730">
    <property type="term" value="C:nucleolus"/>
    <property type="evidence" value="ECO:0007669"/>
    <property type="project" value="TreeGrafter"/>
</dbReference>
<evidence type="ECO:0000256" key="1">
    <source>
        <dbReference type="ARBA" id="ARBA00004123"/>
    </source>
</evidence>
<protein>
    <recommendedName>
        <fullName evidence="7">H15 domain-containing protein</fullName>
    </recommendedName>
</protein>
<dbReference type="GO" id="GO:0006355">
    <property type="term" value="P:regulation of DNA-templated transcription"/>
    <property type="evidence" value="ECO:0007669"/>
    <property type="project" value="InterPro"/>
</dbReference>
<proteinExistence type="predicted"/>
<dbReference type="InterPro" id="IPR036390">
    <property type="entry name" value="WH_DNA-bd_sf"/>
</dbReference>
<accession>A0A835GVR6</accession>
<keyword evidence="4" id="KW-0238">DNA-binding</keyword>
<feature type="domain" description="H15" evidence="7">
    <location>
        <begin position="11"/>
        <end position="80"/>
    </location>
</feature>
<dbReference type="Proteomes" id="UP000631114">
    <property type="component" value="Unassembled WGS sequence"/>
</dbReference>
<dbReference type="SMART" id="SM00526">
    <property type="entry name" value="H15"/>
    <property type="match status" value="1"/>
</dbReference>
<dbReference type="AlphaFoldDB" id="A0A835GVR6"/>
<dbReference type="PANTHER" id="PTHR11467">
    <property type="entry name" value="HISTONE H1"/>
    <property type="match status" value="1"/>
</dbReference>
<evidence type="ECO:0000256" key="5">
    <source>
        <dbReference type="ARBA" id="ARBA00023242"/>
    </source>
</evidence>
<dbReference type="InterPro" id="IPR000116">
    <property type="entry name" value="HMGA"/>
</dbReference>
<comment type="subcellular location">
    <subcellularLocation>
        <location evidence="2">Chromosome</location>
    </subcellularLocation>
    <subcellularLocation>
        <location evidence="1">Nucleus</location>
    </subcellularLocation>
</comment>
<dbReference type="PRINTS" id="PR00930">
    <property type="entry name" value="HIGHMOBLTYIY"/>
</dbReference>
<dbReference type="EMBL" id="JADFTS010000056">
    <property type="protein sequence ID" value="KAF9587042.1"/>
    <property type="molecule type" value="Genomic_DNA"/>
</dbReference>
<evidence type="ECO:0000256" key="3">
    <source>
        <dbReference type="ARBA" id="ARBA00022737"/>
    </source>
</evidence>
<keyword evidence="5" id="KW-0539">Nucleus</keyword>
<dbReference type="OrthoDB" id="1110759at2759"/>
<feature type="compositionally biased region" description="Low complexity" evidence="6">
    <location>
        <begin position="131"/>
        <end position="142"/>
    </location>
</feature>
<dbReference type="PRINTS" id="PR00929">
    <property type="entry name" value="ATHOOK"/>
</dbReference>
<dbReference type="SUPFAM" id="SSF46785">
    <property type="entry name" value="Winged helix' DNA-binding domain"/>
    <property type="match status" value="1"/>
</dbReference>
<dbReference type="FunFam" id="1.10.10.10:FF:000493">
    <property type="entry name" value="HMG-Y-related protein A"/>
    <property type="match status" value="1"/>
</dbReference>
<keyword evidence="9" id="KW-1185">Reference proteome</keyword>
<reference evidence="8 9" key="1">
    <citation type="submission" date="2020-10" db="EMBL/GenBank/DDBJ databases">
        <title>The Coptis chinensis genome and diversification of protoberbering-type alkaloids.</title>
        <authorList>
            <person name="Wang B."/>
            <person name="Shu S."/>
            <person name="Song C."/>
            <person name="Liu Y."/>
        </authorList>
    </citation>
    <scope>NUCLEOTIDE SEQUENCE [LARGE SCALE GENOMIC DNA]</scope>
    <source>
        <strain evidence="8">HL-2020</strain>
        <tissue evidence="8">Leaf</tissue>
    </source>
</reference>
<evidence type="ECO:0000313" key="9">
    <source>
        <dbReference type="Proteomes" id="UP000631114"/>
    </source>
</evidence>
<feature type="region of interest" description="Disordered" evidence="6">
    <location>
        <begin position="75"/>
        <end position="188"/>
    </location>
</feature>
<dbReference type="GO" id="GO:0031492">
    <property type="term" value="F:nucleosomal DNA binding"/>
    <property type="evidence" value="ECO:0007669"/>
    <property type="project" value="TreeGrafter"/>
</dbReference>
<dbReference type="GO" id="GO:0030261">
    <property type="term" value="P:chromosome condensation"/>
    <property type="evidence" value="ECO:0007669"/>
    <property type="project" value="TreeGrafter"/>
</dbReference>
<dbReference type="InterPro" id="IPR005818">
    <property type="entry name" value="Histone_H1/H5_H15"/>
</dbReference>
<evidence type="ECO:0000313" key="8">
    <source>
        <dbReference type="EMBL" id="KAF9587042.1"/>
    </source>
</evidence>
<evidence type="ECO:0000259" key="7">
    <source>
        <dbReference type="PROSITE" id="PS51504"/>
    </source>
</evidence>
<name>A0A835GVR6_9MAGN</name>
<evidence type="ECO:0000256" key="6">
    <source>
        <dbReference type="SAM" id="MobiDB-lite"/>
    </source>
</evidence>